<dbReference type="OrthoDB" id="6501721at2759"/>
<protein>
    <submittedName>
        <fullName evidence="2">Uncharacterized protein</fullName>
    </submittedName>
</protein>
<keyword evidence="3" id="KW-1185">Reference proteome</keyword>
<evidence type="ECO:0000313" key="2">
    <source>
        <dbReference type="EMBL" id="CAD7631585.1"/>
    </source>
</evidence>
<feature type="transmembrane region" description="Helical" evidence="1">
    <location>
        <begin position="344"/>
        <end position="363"/>
    </location>
</feature>
<reference evidence="2" key="1">
    <citation type="submission" date="2020-11" db="EMBL/GenBank/DDBJ databases">
        <authorList>
            <person name="Tran Van P."/>
        </authorList>
    </citation>
    <scope>NUCLEOTIDE SEQUENCE</scope>
</reference>
<sequence length="397" mass="45571">MISGNNLSANNISTDQMSMKSLNEDQEKTEDEDDEECKSVVSINIKDMNKEFSYYTILRRVLYPFALTGAPISYCLKDPDKAFKYLSRHGMIQIYSIFIVGMIHTICGFWLCRVGYHIFQLGELTDQLWDEIFTFLYSLSGVSALDLIWFYRQTLRTLINDLDKMPELDQTILMHYNYFKIKYKVKLTFLTIFVLSLTVLCISYIAIVIVVAINTDSDTIWTNKIFSFIALYRSNLSAVKKIDEVFNIFIFGYFVLLFFGIVTEIEEVMSLFSHDEKNILKILMTCAFVILMVFSMFYTLKQTSDVNDDSAETKSLLYQYVLSTNPEDRTAVYFEEFQLMIPGLLAHTANLTLLVALLVLMIFPSRYTSPPSGTLILLHLSPPHSNPGQARSSTSLA</sequence>
<keyword evidence="1" id="KW-0472">Membrane</keyword>
<dbReference type="AlphaFoldDB" id="A0A7R9L081"/>
<feature type="transmembrane region" description="Helical" evidence="1">
    <location>
        <begin position="282"/>
        <end position="300"/>
    </location>
</feature>
<keyword evidence="1" id="KW-1133">Transmembrane helix</keyword>
<name>A0A7R9L081_9ACAR</name>
<gene>
    <name evidence="2" type="ORF">OSB1V03_LOCUS11994</name>
</gene>
<dbReference type="EMBL" id="OC864257">
    <property type="protein sequence ID" value="CAD7631585.1"/>
    <property type="molecule type" value="Genomic_DNA"/>
</dbReference>
<dbReference type="Proteomes" id="UP000759131">
    <property type="component" value="Unassembled WGS sequence"/>
</dbReference>
<accession>A0A7R9L081</accession>
<dbReference type="EMBL" id="CAJPIZ010009682">
    <property type="protein sequence ID" value="CAG2112015.1"/>
    <property type="molecule type" value="Genomic_DNA"/>
</dbReference>
<feature type="transmembrane region" description="Helical" evidence="1">
    <location>
        <begin position="94"/>
        <end position="112"/>
    </location>
</feature>
<proteinExistence type="predicted"/>
<feature type="transmembrane region" description="Helical" evidence="1">
    <location>
        <begin position="245"/>
        <end position="262"/>
    </location>
</feature>
<keyword evidence="1" id="KW-0812">Transmembrane</keyword>
<evidence type="ECO:0000313" key="3">
    <source>
        <dbReference type="Proteomes" id="UP000759131"/>
    </source>
</evidence>
<evidence type="ECO:0000256" key="1">
    <source>
        <dbReference type="SAM" id="Phobius"/>
    </source>
</evidence>
<organism evidence="2">
    <name type="scientific">Medioppia subpectinata</name>
    <dbReference type="NCBI Taxonomy" id="1979941"/>
    <lineage>
        <taxon>Eukaryota</taxon>
        <taxon>Metazoa</taxon>
        <taxon>Ecdysozoa</taxon>
        <taxon>Arthropoda</taxon>
        <taxon>Chelicerata</taxon>
        <taxon>Arachnida</taxon>
        <taxon>Acari</taxon>
        <taxon>Acariformes</taxon>
        <taxon>Sarcoptiformes</taxon>
        <taxon>Oribatida</taxon>
        <taxon>Brachypylina</taxon>
        <taxon>Oppioidea</taxon>
        <taxon>Oppiidae</taxon>
        <taxon>Medioppia</taxon>
    </lineage>
</organism>
<feature type="transmembrane region" description="Helical" evidence="1">
    <location>
        <begin position="187"/>
        <end position="213"/>
    </location>
</feature>
<feature type="transmembrane region" description="Helical" evidence="1">
    <location>
        <begin position="132"/>
        <end position="151"/>
    </location>
</feature>